<evidence type="ECO:0000313" key="2">
    <source>
        <dbReference type="Proteomes" id="UP000054653"/>
    </source>
</evidence>
<accession>A0A0V1DGX1</accession>
<sequence>MNRIEFQSLEADLGLASMETMLPVLMLASSLTVYKELVTWTCCSAVVSSPVVQGSSTVLCFPFGAGFSISTVVLVRPLSIKGSSAS</sequence>
<comment type="caution">
    <text evidence="1">The sequence shown here is derived from an EMBL/GenBank/DDBJ whole genome shotgun (WGS) entry which is preliminary data.</text>
</comment>
<dbReference type="Proteomes" id="UP000054653">
    <property type="component" value="Unassembled WGS sequence"/>
</dbReference>
<name>A0A0V1DGX1_TRIBR</name>
<evidence type="ECO:0000313" key="1">
    <source>
        <dbReference type="EMBL" id="KRY60587.1"/>
    </source>
</evidence>
<keyword evidence="2" id="KW-1185">Reference proteome</keyword>
<proteinExistence type="predicted"/>
<protein>
    <submittedName>
        <fullName evidence="1">Uncharacterized protein</fullName>
    </submittedName>
</protein>
<organism evidence="1 2">
    <name type="scientific">Trichinella britovi</name>
    <name type="common">Parasitic roundworm</name>
    <dbReference type="NCBI Taxonomy" id="45882"/>
    <lineage>
        <taxon>Eukaryota</taxon>
        <taxon>Metazoa</taxon>
        <taxon>Ecdysozoa</taxon>
        <taxon>Nematoda</taxon>
        <taxon>Enoplea</taxon>
        <taxon>Dorylaimia</taxon>
        <taxon>Trichinellida</taxon>
        <taxon>Trichinellidae</taxon>
        <taxon>Trichinella</taxon>
    </lineage>
</organism>
<dbReference type="AlphaFoldDB" id="A0A0V1DGX1"/>
<gene>
    <name evidence="1" type="ORF">T03_1751</name>
</gene>
<dbReference type="EMBL" id="JYDI01000005">
    <property type="protein sequence ID" value="KRY60587.1"/>
    <property type="molecule type" value="Genomic_DNA"/>
</dbReference>
<reference evidence="1 2" key="1">
    <citation type="submission" date="2015-01" db="EMBL/GenBank/DDBJ databases">
        <title>Evolution of Trichinella species and genotypes.</title>
        <authorList>
            <person name="Korhonen P.K."/>
            <person name="Edoardo P."/>
            <person name="Giuseppe L.R."/>
            <person name="Gasser R.B."/>
        </authorList>
    </citation>
    <scope>NUCLEOTIDE SEQUENCE [LARGE SCALE GENOMIC DNA]</scope>
    <source>
        <strain evidence="1">ISS120</strain>
    </source>
</reference>